<evidence type="ECO:0000256" key="1">
    <source>
        <dbReference type="ARBA" id="ARBA00004370"/>
    </source>
</evidence>
<keyword evidence="14" id="KW-1185">Reference proteome</keyword>
<feature type="binding site" description="covalent" evidence="10">
    <location>
        <position position="135"/>
    </location>
    <ligand>
        <name>heme</name>
        <dbReference type="ChEBI" id="CHEBI:30413"/>
    </ligand>
</feature>
<dbReference type="Proteomes" id="UP000199614">
    <property type="component" value="Unassembled WGS sequence"/>
</dbReference>
<evidence type="ECO:0000256" key="4">
    <source>
        <dbReference type="ARBA" id="ARBA00022723"/>
    </source>
</evidence>
<dbReference type="Gene3D" id="2.40.50.140">
    <property type="entry name" value="Nucleic acid-binding proteins"/>
    <property type="match status" value="1"/>
</dbReference>
<evidence type="ECO:0000256" key="7">
    <source>
        <dbReference type="ARBA" id="ARBA00022989"/>
    </source>
</evidence>
<keyword evidence="2 10" id="KW-0349">Heme</keyword>
<evidence type="ECO:0000256" key="3">
    <source>
        <dbReference type="ARBA" id="ARBA00022692"/>
    </source>
</evidence>
<keyword evidence="8 10" id="KW-0408">Iron</keyword>
<keyword evidence="4 10" id="KW-0479">Metal-binding</keyword>
<evidence type="ECO:0000256" key="5">
    <source>
        <dbReference type="ARBA" id="ARBA00022748"/>
    </source>
</evidence>
<dbReference type="PANTHER" id="PTHR34128:SF2">
    <property type="entry name" value="CYTOCHROME C-TYPE BIOGENESIS PROTEIN CCME HOMOLOG, MITOCHONDRIAL"/>
    <property type="match status" value="1"/>
</dbReference>
<dbReference type="Pfam" id="PF03100">
    <property type="entry name" value="CcmE"/>
    <property type="match status" value="1"/>
</dbReference>
<proteinExistence type="predicted"/>
<sequence>MTALDPRPPGIVRRYRLLAMATTGVLAVLVGLLLFGNLNGNLVYYLEPEEALAQRAAQSEGTRFQLGGLVAADSVVAEPGLVRFEVTSSPGPDGVRVPVEFRGAPAQLFGAGVGVVLEGSWQGPTFASDSMKVKHDENYQPPGDGGPA</sequence>
<dbReference type="EMBL" id="FOUY01000061">
    <property type="protein sequence ID" value="SFO45452.1"/>
    <property type="molecule type" value="Genomic_DNA"/>
</dbReference>
<dbReference type="GO" id="GO:0046872">
    <property type="term" value="F:metal ion binding"/>
    <property type="evidence" value="ECO:0007669"/>
    <property type="project" value="UniProtKB-KW"/>
</dbReference>
<comment type="subcellular location">
    <subcellularLocation>
        <location evidence="1">Membrane</location>
    </subcellularLocation>
</comment>
<evidence type="ECO:0000256" key="11">
    <source>
        <dbReference type="SAM" id="MobiDB-lite"/>
    </source>
</evidence>
<evidence type="ECO:0000256" key="9">
    <source>
        <dbReference type="ARBA" id="ARBA00023136"/>
    </source>
</evidence>
<evidence type="ECO:0000313" key="14">
    <source>
        <dbReference type="Proteomes" id="UP000199614"/>
    </source>
</evidence>
<keyword evidence="6" id="KW-0735">Signal-anchor</keyword>
<dbReference type="GO" id="GO:0005886">
    <property type="term" value="C:plasma membrane"/>
    <property type="evidence" value="ECO:0007669"/>
    <property type="project" value="InterPro"/>
</dbReference>
<dbReference type="GO" id="GO:0017003">
    <property type="term" value="P:protein-heme linkage"/>
    <property type="evidence" value="ECO:0007669"/>
    <property type="project" value="InterPro"/>
</dbReference>
<keyword evidence="3 12" id="KW-0812">Transmembrane</keyword>
<evidence type="ECO:0000313" key="13">
    <source>
        <dbReference type="EMBL" id="SFO45452.1"/>
    </source>
</evidence>
<dbReference type="InterPro" id="IPR036127">
    <property type="entry name" value="CcmE-like_sf"/>
</dbReference>
<evidence type="ECO:0000256" key="6">
    <source>
        <dbReference type="ARBA" id="ARBA00022968"/>
    </source>
</evidence>
<reference evidence="13 14" key="1">
    <citation type="submission" date="2016-10" db="EMBL/GenBank/DDBJ databases">
        <authorList>
            <person name="de Groot N.N."/>
        </authorList>
    </citation>
    <scope>NUCLEOTIDE SEQUENCE [LARGE SCALE GENOMIC DNA]</scope>
    <source>
        <strain evidence="13 14">CGMCC 4.1877</strain>
    </source>
</reference>
<accession>A0A1I5HAY1</accession>
<feature type="transmembrane region" description="Helical" evidence="12">
    <location>
        <begin position="17"/>
        <end position="38"/>
    </location>
</feature>
<dbReference type="STRING" id="260086.SAMN05216207_106116"/>
<evidence type="ECO:0000256" key="2">
    <source>
        <dbReference type="ARBA" id="ARBA00022617"/>
    </source>
</evidence>
<dbReference type="AlphaFoldDB" id="A0A1I5HAY1"/>
<dbReference type="SUPFAM" id="SSF82093">
    <property type="entry name" value="Heme chaperone CcmE"/>
    <property type="match status" value="1"/>
</dbReference>
<keyword evidence="7 12" id="KW-1133">Transmembrane helix</keyword>
<evidence type="ECO:0000256" key="10">
    <source>
        <dbReference type="PIRSR" id="PIRSR604329-50"/>
    </source>
</evidence>
<organism evidence="13 14">
    <name type="scientific">Pseudonocardia ammonioxydans</name>
    <dbReference type="NCBI Taxonomy" id="260086"/>
    <lineage>
        <taxon>Bacteria</taxon>
        <taxon>Bacillati</taxon>
        <taxon>Actinomycetota</taxon>
        <taxon>Actinomycetes</taxon>
        <taxon>Pseudonocardiales</taxon>
        <taxon>Pseudonocardiaceae</taxon>
        <taxon>Pseudonocardia</taxon>
    </lineage>
</organism>
<feature type="region of interest" description="Disordered" evidence="11">
    <location>
        <begin position="127"/>
        <end position="148"/>
    </location>
</feature>
<protein>
    <submittedName>
        <fullName evidence="13">Cytochrome c-type biogenesis protein CcmE</fullName>
    </submittedName>
</protein>
<keyword evidence="9 12" id="KW-0472">Membrane</keyword>
<feature type="binding site" description="axial binding residue" evidence="10">
    <location>
        <position position="139"/>
    </location>
    <ligand>
        <name>heme</name>
        <dbReference type="ChEBI" id="CHEBI:30413"/>
    </ligand>
    <ligandPart>
        <name>Fe</name>
        <dbReference type="ChEBI" id="CHEBI:18248"/>
    </ligandPart>
</feature>
<name>A0A1I5HAY1_PSUAM</name>
<keyword evidence="5" id="KW-0201">Cytochrome c-type biogenesis</keyword>
<evidence type="ECO:0000256" key="8">
    <source>
        <dbReference type="ARBA" id="ARBA00023004"/>
    </source>
</evidence>
<evidence type="ECO:0000256" key="12">
    <source>
        <dbReference type="SAM" id="Phobius"/>
    </source>
</evidence>
<dbReference type="InterPro" id="IPR004329">
    <property type="entry name" value="CcmE"/>
</dbReference>
<dbReference type="InterPro" id="IPR012340">
    <property type="entry name" value="NA-bd_OB-fold"/>
</dbReference>
<dbReference type="GO" id="GO:0017004">
    <property type="term" value="P:cytochrome complex assembly"/>
    <property type="evidence" value="ECO:0007669"/>
    <property type="project" value="UniProtKB-KW"/>
</dbReference>
<gene>
    <name evidence="13" type="ORF">SAMN05216207_106116</name>
</gene>
<dbReference type="PANTHER" id="PTHR34128">
    <property type="entry name" value="CYTOCHROME C-TYPE BIOGENESIS PROTEIN CCME HOMOLOG, MITOCHONDRIAL"/>
    <property type="match status" value="1"/>
</dbReference>
<dbReference type="RefSeq" id="WP_245773919.1">
    <property type="nucleotide sequence ID" value="NZ_FOUY01000061.1"/>
</dbReference>
<dbReference type="GO" id="GO:0020037">
    <property type="term" value="F:heme binding"/>
    <property type="evidence" value="ECO:0007669"/>
    <property type="project" value="InterPro"/>
</dbReference>